<reference evidence="3 4" key="1">
    <citation type="submission" date="2017-11" db="EMBL/GenBank/DDBJ databases">
        <title>Genome sequencing of Prevotella intermedia KCOM 1653.</title>
        <authorList>
            <person name="Kook J.-K."/>
            <person name="Park S.-N."/>
            <person name="Lim Y.K."/>
        </authorList>
    </citation>
    <scope>NUCLEOTIDE SEQUENCE [LARGE SCALE GENOMIC DNA]</scope>
    <source>
        <strain evidence="3 4">KCOM 1653</strain>
    </source>
</reference>
<feature type="coiled-coil region" evidence="1">
    <location>
        <begin position="177"/>
        <end position="225"/>
    </location>
</feature>
<name>A0A2G8I7N8_PREIN</name>
<keyword evidence="1" id="KW-0175">Coiled coil</keyword>
<feature type="transmembrane region" description="Helical" evidence="2">
    <location>
        <begin position="305"/>
        <end position="324"/>
    </location>
</feature>
<evidence type="ECO:0000313" key="4">
    <source>
        <dbReference type="Proteomes" id="UP000230046"/>
    </source>
</evidence>
<organism evidence="3 4">
    <name type="scientific">Prevotella intermedia</name>
    <dbReference type="NCBI Taxonomy" id="28131"/>
    <lineage>
        <taxon>Bacteria</taxon>
        <taxon>Pseudomonadati</taxon>
        <taxon>Bacteroidota</taxon>
        <taxon>Bacteroidia</taxon>
        <taxon>Bacteroidales</taxon>
        <taxon>Prevotellaceae</taxon>
        <taxon>Prevotella</taxon>
    </lineage>
</organism>
<dbReference type="EMBL" id="PEKN01000002">
    <property type="protein sequence ID" value="PIK19515.1"/>
    <property type="molecule type" value="Genomic_DNA"/>
</dbReference>
<accession>A0A2G8I7N8</accession>
<gene>
    <name evidence="3" type="ORF">CTI18_11425</name>
</gene>
<sequence>MENNYYLAPQNISSADFPTVITKVCERIKSIGENIEHSKEKAQNALNAANEAKEKKAVWSIFGKNKKEAIEALQVASIEQADALSCSIDANSELFKNQLEMSQAIKYLFSLGVASIASNRTTVREIEMKLRNASKEELSDLARKELESVVKQLRAQESIYTKLDGHDILFNEHKCIIDEVESKVEGIQQTIDSFKQSCQETLNKTEQLQASIEQLKILISESINEQIELQKKSFYDLKQDYSENFTSLEKDIEKRITEFETQTTKNVIDEVAKATNCFKQRIDELTGKIDYIQNQLNKKLFFDTTFYKVIIGLTAFAALALHFLSAQ</sequence>
<dbReference type="RefSeq" id="WP_099836852.1">
    <property type="nucleotide sequence ID" value="NZ_PEKN01000002.1"/>
</dbReference>
<dbReference type="AlphaFoldDB" id="A0A2G8I7N8"/>
<keyword evidence="2" id="KW-0812">Transmembrane</keyword>
<evidence type="ECO:0000256" key="1">
    <source>
        <dbReference type="SAM" id="Coils"/>
    </source>
</evidence>
<keyword evidence="2" id="KW-0472">Membrane</keyword>
<evidence type="ECO:0000313" key="3">
    <source>
        <dbReference type="EMBL" id="PIK19515.1"/>
    </source>
</evidence>
<evidence type="ECO:0000256" key="2">
    <source>
        <dbReference type="SAM" id="Phobius"/>
    </source>
</evidence>
<proteinExistence type="predicted"/>
<keyword evidence="2" id="KW-1133">Transmembrane helix</keyword>
<dbReference type="Proteomes" id="UP000230046">
    <property type="component" value="Unassembled WGS sequence"/>
</dbReference>
<protein>
    <submittedName>
        <fullName evidence="3">Uncharacterized protein</fullName>
    </submittedName>
</protein>
<comment type="caution">
    <text evidence="3">The sequence shown here is derived from an EMBL/GenBank/DDBJ whole genome shotgun (WGS) entry which is preliminary data.</text>
</comment>